<proteinExistence type="predicted"/>
<accession>A0A0P0VTP1</accession>
<feature type="non-terminal residue" evidence="2">
    <location>
        <position position="1"/>
    </location>
</feature>
<reference evidence="2 3" key="3">
    <citation type="journal article" date="2013" name="Rice">
        <title>Improvement of the Oryza sativa Nipponbare reference genome using next generation sequence and optical map data.</title>
        <authorList>
            <person name="Kawahara Y."/>
            <person name="de la Bastide M."/>
            <person name="Hamilton J.P."/>
            <person name="Kanamori H."/>
            <person name="McCombie W.R."/>
            <person name="Ouyang S."/>
            <person name="Schwartz D.C."/>
            <person name="Tanaka T."/>
            <person name="Wu J."/>
            <person name="Zhou S."/>
            <person name="Childs K.L."/>
            <person name="Davidson R.M."/>
            <person name="Lin H."/>
            <person name="Quesada-Ocampo L."/>
            <person name="Vaillancourt B."/>
            <person name="Sakai H."/>
            <person name="Lee S.S."/>
            <person name="Kim J."/>
            <person name="Numa H."/>
            <person name="Itoh T."/>
            <person name="Buell C.R."/>
            <person name="Matsumoto T."/>
        </authorList>
    </citation>
    <scope>NUCLEOTIDE SEQUENCE [LARGE SCALE GENOMIC DNA]</scope>
    <source>
        <strain evidence="3">cv. Nipponbare</strain>
    </source>
</reference>
<keyword evidence="3" id="KW-1185">Reference proteome</keyword>
<dbReference type="EMBL" id="AP014959">
    <property type="protein sequence ID" value="BAS82582.1"/>
    <property type="molecule type" value="Genomic_DNA"/>
</dbReference>
<dbReference type="PaxDb" id="39947-A0A0P0VTP1"/>
<evidence type="ECO:0000313" key="2">
    <source>
        <dbReference type="EMBL" id="BAS82582.1"/>
    </source>
</evidence>
<dbReference type="Proteomes" id="UP000059680">
    <property type="component" value="Chromosome 3"/>
</dbReference>
<feature type="compositionally biased region" description="Basic and acidic residues" evidence="1">
    <location>
        <begin position="66"/>
        <end position="77"/>
    </location>
</feature>
<feature type="compositionally biased region" description="Polar residues" evidence="1">
    <location>
        <begin position="10"/>
        <end position="25"/>
    </location>
</feature>
<dbReference type="AlphaFoldDB" id="A0A0P0VTP1"/>
<sequence length="192" mass="20517">AARPDRSASPRPTSSLRPSHANCSAATGAVDSDALPLPPAPLPADRLQIDAAAPGRRRRRLASPDPGRRRDSRRRPDPTPTGYAASSLTPIVDPHLRPPAFSSAGAADRRSTSTSRTAKEASDNLLCGRCRQPPPPASPIYSTPTISSAVAADRRSTARTAEPHPHCSPWRRATNNKDLRLQVGNSIEMFIN</sequence>
<reference evidence="2 3" key="2">
    <citation type="journal article" date="2013" name="Plant Cell Physiol.">
        <title>Rice Annotation Project Database (RAP-DB): an integrative and interactive database for rice genomics.</title>
        <authorList>
            <person name="Sakai H."/>
            <person name="Lee S.S."/>
            <person name="Tanaka T."/>
            <person name="Numa H."/>
            <person name="Kim J."/>
            <person name="Kawahara Y."/>
            <person name="Wakimoto H."/>
            <person name="Yang C.C."/>
            <person name="Iwamoto M."/>
            <person name="Abe T."/>
            <person name="Yamada Y."/>
            <person name="Muto A."/>
            <person name="Inokuchi H."/>
            <person name="Ikemura T."/>
            <person name="Matsumoto T."/>
            <person name="Sasaki T."/>
            <person name="Itoh T."/>
        </authorList>
    </citation>
    <scope>NUCLEOTIDE SEQUENCE [LARGE SCALE GENOMIC DNA]</scope>
    <source>
        <strain evidence="3">cv. Nipponbare</strain>
    </source>
</reference>
<name>A0A0P0VTP1_ORYSJ</name>
<dbReference type="InParanoid" id="A0A0P0VTP1"/>
<reference evidence="3" key="1">
    <citation type="journal article" date="2005" name="Nature">
        <title>The map-based sequence of the rice genome.</title>
        <authorList>
            <consortium name="International rice genome sequencing project (IRGSP)"/>
            <person name="Matsumoto T."/>
            <person name="Wu J."/>
            <person name="Kanamori H."/>
            <person name="Katayose Y."/>
            <person name="Fujisawa M."/>
            <person name="Namiki N."/>
            <person name="Mizuno H."/>
            <person name="Yamamoto K."/>
            <person name="Antonio B.A."/>
            <person name="Baba T."/>
            <person name="Sakata K."/>
            <person name="Nagamura Y."/>
            <person name="Aoki H."/>
            <person name="Arikawa K."/>
            <person name="Arita K."/>
            <person name="Bito T."/>
            <person name="Chiden Y."/>
            <person name="Fujitsuka N."/>
            <person name="Fukunaka R."/>
            <person name="Hamada M."/>
            <person name="Harada C."/>
            <person name="Hayashi A."/>
            <person name="Hijishita S."/>
            <person name="Honda M."/>
            <person name="Hosokawa S."/>
            <person name="Ichikawa Y."/>
            <person name="Idonuma A."/>
            <person name="Iijima M."/>
            <person name="Ikeda M."/>
            <person name="Ikeno M."/>
            <person name="Ito K."/>
            <person name="Ito S."/>
            <person name="Ito T."/>
            <person name="Ito Y."/>
            <person name="Ito Y."/>
            <person name="Iwabuchi A."/>
            <person name="Kamiya K."/>
            <person name="Karasawa W."/>
            <person name="Kurita K."/>
            <person name="Katagiri S."/>
            <person name="Kikuta A."/>
            <person name="Kobayashi H."/>
            <person name="Kobayashi N."/>
            <person name="Machita K."/>
            <person name="Maehara T."/>
            <person name="Masukawa M."/>
            <person name="Mizubayashi T."/>
            <person name="Mukai Y."/>
            <person name="Nagasaki H."/>
            <person name="Nagata Y."/>
            <person name="Naito S."/>
            <person name="Nakashima M."/>
            <person name="Nakama Y."/>
            <person name="Nakamichi Y."/>
            <person name="Nakamura M."/>
            <person name="Meguro A."/>
            <person name="Negishi M."/>
            <person name="Ohta I."/>
            <person name="Ohta T."/>
            <person name="Okamoto M."/>
            <person name="Ono N."/>
            <person name="Saji S."/>
            <person name="Sakaguchi M."/>
            <person name="Sakai K."/>
            <person name="Shibata M."/>
            <person name="Shimokawa T."/>
            <person name="Song J."/>
            <person name="Takazaki Y."/>
            <person name="Terasawa K."/>
            <person name="Tsugane M."/>
            <person name="Tsuji K."/>
            <person name="Ueda S."/>
            <person name="Waki K."/>
            <person name="Yamagata H."/>
            <person name="Yamamoto M."/>
            <person name="Yamamoto S."/>
            <person name="Yamane H."/>
            <person name="Yoshiki S."/>
            <person name="Yoshihara R."/>
            <person name="Yukawa K."/>
            <person name="Zhong H."/>
            <person name="Yano M."/>
            <person name="Yuan Q."/>
            <person name="Ouyang S."/>
            <person name="Liu J."/>
            <person name="Jones K.M."/>
            <person name="Gansberger K."/>
            <person name="Moffat K."/>
            <person name="Hill J."/>
            <person name="Bera J."/>
            <person name="Fadrosh D."/>
            <person name="Jin S."/>
            <person name="Johri S."/>
            <person name="Kim M."/>
            <person name="Overton L."/>
            <person name="Reardon M."/>
            <person name="Tsitrin T."/>
            <person name="Vuong H."/>
            <person name="Weaver B."/>
            <person name="Ciecko A."/>
            <person name="Tallon L."/>
            <person name="Jackson J."/>
            <person name="Pai G."/>
            <person name="Aken S.V."/>
            <person name="Utterback T."/>
            <person name="Reidmuller S."/>
            <person name="Feldblyum T."/>
            <person name="Hsiao J."/>
            <person name="Zismann V."/>
            <person name="Iobst S."/>
            <person name="de Vazeille A.R."/>
            <person name="Buell C.R."/>
            <person name="Ying K."/>
            <person name="Li Y."/>
            <person name="Lu T."/>
            <person name="Huang Y."/>
            <person name="Zhao Q."/>
            <person name="Feng Q."/>
            <person name="Zhang L."/>
            <person name="Zhu J."/>
            <person name="Weng Q."/>
            <person name="Mu J."/>
            <person name="Lu Y."/>
            <person name="Fan D."/>
            <person name="Liu Y."/>
            <person name="Guan J."/>
            <person name="Zhang Y."/>
            <person name="Yu S."/>
            <person name="Liu X."/>
            <person name="Zhang Y."/>
            <person name="Hong G."/>
            <person name="Han B."/>
            <person name="Choisne N."/>
            <person name="Demange N."/>
            <person name="Orjeda G."/>
            <person name="Samain S."/>
            <person name="Cattolico L."/>
            <person name="Pelletier E."/>
            <person name="Couloux A."/>
            <person name="Segurens B."/>
            <person name="Wincker P."/>
            <person name="D'Hont A."/>
            <person name="Scarpelli C."/>
            <person name="Weissenbach J."/>
            <person name="Salanoubat M."/>
            <person name="Quetier F."/>
            <person name="Yu Y."/>
            <person name="Kim H.R."/>
            <person name="Rambo T."/>
            <person name="Currie J."/>
            <person name="Collura K."/>
            <person name="Luo M."/>
            <person name="Yang T."/>
            <person name="Ammiraju J.S.S."/>
            <person name="Engler F."/>
            <person name="Soderlund C."/>
            <person name="Wing R.A."/>
            <person name="Palmer L.E."/>
            <person name="de la Bastide M."/>
            <person name="Spiegel L."/>
            <person name="Nascimento L."/>
            <person name="Zutavern T."/>
            <person name="O'Shaughnessy A."/>
            <person name="Dike S."/>
            <person name="Dedhia N."/>
            <person name="Preston R."/>
            <person name="Balija V."/>
            <person name="McCombie W.R."/>
            <person name="Chow T."/>
            <person name="Chen H."/>
            <person name="Chung M."/>
            <person name="Chen C."/>
            <person name="Shaw J."/>
            <person name="Wu H."/>
            <person name="Hsiao K."/>
            <person name="Chao Y."/>
            <person name="Chu M."/>
            <person name="Cheng C."/>
            <person name="Hour A."/>
            <person name="Lee P."/>
            <person name="Lin S."/>
            <person name="Lin Y."/>
            <person name="Liou J."/>
            <person name="Liu S."/>
            <person name="Hsing Y."/>
            <person name="Raghuvanshi S."/>
            <person name="Mohanty A."/>
            <person name="Bharti A.K."/>
            <person name="Gaur A."/>
            <person name="Gupta V."/>
            <person name="Kumar D."/>
            <person name="Ravi V."/>
            <person name="Vij S."/>
            <person name="Kapur A."/>
            <person name="Khurana P."/>
            <person name="Khurana P."/>
            <person name="Khurana J.P."/>
            <person name="Tyagi A.K."/>
            <person name="Gaikwad K."/>
            <person name="Singh A."/>
            <person name="Dalal V."/>
            <person name="Srivastava S."/>
            <person name="Dixit A."/>
            <person name="Pal A.K."/>
            <person name="Ghazi I.A."/>
            <person name="Yadav M."/>
            <person name="Pandit A."/>
            <person name="Bhargava A."/>
            <person name="Sureshbabu K."/>
            <person name="Batra K."/>
            <person name="Sharma T.R."/>
            <person name="Mohapatra T."/>
            <person name="Singh N.K."/>
            <person name="Messing J."/>
            <person name="Nelson A.B."/>
            <person name="Fuks G."/>
            <person name="Kavchok S."/>
            <person name="Keizer G."/>
            <person name="Linton E."/>
            <person name="Llaca V."/>
            <person name="Song R."/>
            <person name="Tanyolac B."/>
            <person name="Young S."/>
            <person name="Ho-Il K."/>
            <person name="Hahn J.H."/>
            <person name="Sangsakoo G."/>
            <person name="Vanavichit A."/>
            <person name="de Mattos Luiz.A.T."/>
            <person name="Zimmer P.D."/>
            <person name="Malone G."/>
            <person name="Dellagostin O."/>
            <person name="de Oliveira A.C."/>
            <person name="Bevan M."/>
            <person name="Bancroft I."/>
            <person name="Minx P."/>
            <person name="Cordum H."/>
            <person name="Wilson R."/>
            <person name="Cheng Z."/>
            <person name="Jin W."/>
            <person name="Jiang J."/>
            <person name="Leong S.A."/>
            <person name="Iwama H."/>
            <person name="Gojobori T."/>
            <person name="Itoh T."/>
            <person name="Niimura Y."/>
            <person name="Fujii Y."/>
            <person name="Habara T."/>
            <person name="Sakai H."/>
            <person name="Sato Y."/>
            <person name="Wilson G."/>
            <person name="Kumar K."/>
            <person name="McCouch S."/>
            <person name="Juretic N."/>
            <person name="Hoen D."/>
            <person name="Wright S."/>
            <person name="Bruskiewich R."/>
            <person name="Bureau T."/>
            <person name="Miyao A."/>
            <person name="Hirochika H."/>
            <person name="Nishikawa T."/>
            <person name="Kadowaki K."/>
            <person name="Sugiura M."/>
            <person name="Burr B."/>
            <person name="Sasaki T."/>
        </authorList>
    </citation>
    <scope>NUCLEOTIDE SEQUENCE [LARGE SCALE GENOMIC DNA]</scope>
    <source>
        <strain evidence="3">cv. Nipponbare</strain>
    </source>
</reference>
<gene>
    <name evidence="2" type="ordered locus">Os03g0177100</name>
    <name evidence="2" type="ORF">OSNPB_030177100</name>
</gene>
<protein>
    <submittedName>
        <fullName evidence="2">Os03g0177100 protein</fullName>
    </submittedName>
</protein>
<feature type="region of interest" description="Disordered" evidence="1">
    <location>
        <begin position="1"/>
        <end position="143"/>
    </location>
</feature>
<evidence type="ECO:0000256" key="1">
    <source>
        <dbReference type="SAM" id="MobiDB-lite"/>
    </source>
</evidence>
<organism evidence="2 3">
    <name type="scientific">Oryza sativa subsp. japonica</name>
    <name type="common">Rice</name>
    <dbReference type="NCBI Taxonomy" id="39947"/>
    <lineage>
        <taxon>Eukaryota</taxon>
        <taxon>Viridiplantae</taxon>
        <taxon>Streptophyta</taxon>
        <taxon>Embryophyta</taxon>
        <taxon>Tracheophyta</taxon>
        <taxon>Spermatophyta</taxon>
        <taxon>Magnoliopsida</taxon>
        <taxon>Liliopsida</taxon>
        <taxon>Poales</taxon>
        <taxon>Poaceae</taxon>
        <taxon>BOP clade</taxon>
        <taxon>Oryzoideae</taxon>
        <taxon>Oryzeae</taxon>
        <taxon>Oryzinae</taxon>
        <taxon>Oryza</taxon>
        <taxon>Oryza sativa</taxon>
    </lineage>
</organism>
<dbReference type="Gramene" id="Os03t0177100-01">
    <property type="protein sequence ID" value="Os03t0177100-01"/>
    <property type="gene ID" value="Os03g0177100"/>
</dbReference>
<feature type="compositionally biased region" description="Basic and acidic residues" evidence="1">
    <location>
        <begin position="107"/>
        <end position="122"/>
    </location>
</feature>
<evidence type="ECO:0000313" key="3">
    <source>
        <dbReference type="Proteomes" id="UP000059680"/>
    </source>
</evidence>